<feature type="domain" description="TniQ" evidence="2">
    <location>
        <begin position="108"/>
        <end position="144"/>
    </location>
</feature>
<gene>
    <name evidence="3" type="ORF">GCT13_25490</name>
</gene>
<accession>A0A7X1NDV0</accession>
<reference evidence="3 4" key="1">
    <citation type="submission" date="2019-10" db="EMBL/GenBank/DDBJ databases">
        <title>Paraburkholderia sp. isolated from nodules of Mimosa pudica from Brazilian Atlantic Forest soils.</title>
        <authorList>
            <person name="Paulitsch F."/>
            <person name="Hungria M."/>
            <person name="Dall'Agnol R."/>
        </authorList>
    </citation>
    <scope>NUCLEOTIDE SEQUENCE [LARGE SCALE GENOMIC DNA]</scope>
    <source>
        <strain evidence="3 4">CNPSo 3157</strain>
    </source>
</reference>
<evidence type="ECO:0000313" key="4">
    <source>
        <dbReference type="Proteomes" id="UP000484381"/>
    </source>
</evidence>
<comment type="caution">
    <text evidence="3">The sequence shown here is derived from an EMBL/GenBank/DDBJ whole genome shotgun (WGS) entry which is preliminary data.</text>
</comment>
<dbReference type="AlphaFoldDB" id="A0A7X1NDV0"/>
<name>A0A7X1NDV0_9BURK</name>
<organism evidence="3 4">
    <name type="scientific">Paraburkholderia franconis</name>
    <dbReference type="NCBI Taxonomy" id="2654983"/>
    <lineage>
        <taxon>Bacteria</taxon>
        <taxon>Pseudomonadati</taxon>
        <taxon>Pseudomonadota</taxon>
        <taxon>Betaproteobacteria</taxon>
        <taxon>Burkholderiales</taxon>
        <taxon>Burkholderiaceae</taxon>
        <taxon>Paraburkholderia</taxon>
    </lineage>
</organism>
<evidence type="ECO:0000256" key="1">
    <source>
        <dbReference type="SAM" id="MobiDB-lite"/>
    </source>
</evidence>
<dbReference type="Pfam" id="PF06527">
    <property type="entry name" value="TniQ"/>
    <property type="match status" value="1"/>
</dbReference>
<feature type="region of interest" description="Disordered" evidence="1">
    <location>
        <begin position="1"/>
        <end position="46"/>
    </location>
</feature>
<keyword evidence="4" id="KW-1185">Reference proteome</keyword>
<dbReference type="EMBL" id="WHNP01000026">
    <property type="protein sequence ID" value="MPW20150.1"/>
    <property type="molecule type" value="Genomic_DNA"/>
</dbReference>
<protein>
    <recommendedName>
        <fullName evidence="2">TniQ domain-containing protein</fullName>
    </recommendedName>
</protein>
<proteinExistence type="predicted"/>
<dbReference type="Proteomes" id="UP000484381">
    <property type="component" value="Unassembled WGS sequence"/>
</dbReference>
<feature type="compositionally biased region" description="Basic residues" evidence="1">
    <location>
        <begin position="1"/>
        <end position="19"/>
    </location>
</feature>
<evidence type="ECO:0000259" key="2">
    <source>
        <dbReference type="Pfam" id="PF06527"/>
    </source>
</evidence>
<evidence type="ECO:0000313" key="3">
    <source>
        <dbReference type="EMBL" id="MPW20150.1"/>
    </source>
</evidence>
<sequence length="534" mass="60788">MRMHRQTGIRSKPRLRRFRSPLSANRSRRWSVSMQSHNASLPVRPRRRPDEWTESYLGRVARAMGVKRPWRNDLDVLRRLLFPDPPSAAEGVPQYGHLPSPGWAVAGRAAKVRYCPACMAEAKYIRARWRMPYMEVCTVHHIRLKDDLVEPAFTGNYARPGRYVICDATVEQLWEGAVCPIYDELDHVMELWRPFEKAVVAGDEERAAEHLGWTLLVERLLDALATSIRGIDYPPKDIARLAHRASWSKKFGLSATPTKEAVVAMLDGLRLPAHRRAALRFLAYQIKEESRRRTCLSSLPLQTLHDRLMAAHPESLRIRGFGALPKPAHPAGHLSLEAAEATIGCPPGMLYELVRKGAFSNVQCIEHGRKRYKFIRYDEVLACRRWFSSLMSIDEILAHFGIDRVGYWFLLRMGILRPQNIACRAWFHRCDAQAFLAKLEDVSCAISDQSAHLFPLSHLWANRRGCSDGAFKDAFVDLVSGRRRLYKKLGEPGLSAFFLDAETLEGVRRASAAYKARALRALIVDRQLTLELPG</sequence>
<feature type="compositionally biased region" description="Polar residues" evidence="1">
    <location>
        <begin position="22"/>
        <end position="39"/>
    </location>
</feature>
<dbReference type="InterPro" id="IPR009492">
    <property type="entry name" value="TniQ"/>
</dbReference>